<keyword evidence="9" id="KW-1185">Reference proteome</keyword>
<organism evidence="8 9">
    <name type="scientific">Lithospermum erythrorhizon</name>
    <name type="common">Purple gromwell</name>
    <name type="synonym">Lithospermum officinale var. erythrorhizon</name>
    <dbReference type="NCBI Taxonomy" id="34254"/>
    <lineage>
        <taxon>Eukaryota</taxon>
        <taxon>Viridiplantae</taxon>
        <taxon>Streptophyta</taxon>
        <taxon>Embryophyta</taxon>
        <taxon>Tracheophyta</taxon>
        <taxon>Spermatophyta</taxon>
        <taxon>Magnoliopsida</taxon>
        <taxon>eudicotyledons</taxon>
        <taxon>Gunneridae</taxon>
        <taxon>Pentapetalae</taxon>
        <taxon>asterids</taxon>
        <taxon>lamiids</taxon>
        <taxon>Boraginales</taxon>
        <taxon>Boraginaceae</taxon>
        <taxon>Boraginoideae</taxon>
        <taxon>Lithospermeae</taxon>
        <taxon>Lithospermum</taxon>
    </lineage>
</organism>
<name>A0AAV3R1B8_LITER</name>
<accession>A0AAV3R1B8</accession>
<evidence type="ECO:0000256" key="1">
    <source>
        <dbReference type="ARBA" id="ARBA00004123"/>
    </source>
</evidence>
<dbReference type="SUPFAM" id="SSF46689">
    <property type="entry name" value="Homeodomain-like"/>
    <property type="match status" value="1"/>
</dbReference>
<dbReference type="FunFam" id="1.10.10.60:FF:000007">
    <property type="entry name" value="Two-component response regulator"/>
    <property type="match status" value="1"/>
</dbReference>
<comment type="subcellular location">
    <subcellularLocation>
        <location evidence="1">Nucleus</location>
    </subcellularLocation>
</comment>
<dbReference type="InterPro" id="IPR025756">
    <property type="entry name" value="Myb_CC_LHEQLE"/>
</dbReference>
<gene>
    <name evidence="8" type="ORF">LIER_24451</name>
</gene>
<evidence type="ECO:0000259" key="7">
    <source>
        <dbReference type="PROSITE" id="PS51294"/>
    </source>
</evidence>
<evidence type="ECO:0000256" key="4">
    <source>
        <dbReference type="ARBA" id="ARBA00023054"/>
    </source>
</evidence>
<dbReference type="GO" id="GO:0005634">
    <property type="term" value="C:nucleus"/>
    <property type="evidence" value="ECO:0007669"/>
    <property type="project" value="UniProtKB-SubCell"/>
</dbReference>
<keyword evidence="6" id="KW-0539">Nucleus</keyword>
<dbReference type="PROSITE" id="PS51294">
    <property type="entry name" value="HTH_MYB"/>
    <property type="match status" value="1"/>
</dbReference>
<evidence type="ECO:0000313" key="8">
    <source>
        <dbReference type="EMBL" id="GAA0170114.1"/>
    </source>
</evidence>
<dbReference type="Gene3D" id="1.10.10.60">
    <property type="entry name" value="Homeodomain-like"/>
    <property type="match status" value="1"/>
</dbReference>
<feature type="domain" description="HTH myb-type" evidence="7">
    <location>
        <begin position="10"/>
        <end position="68"/>
    </location>
</feature>
<dbReference type="Pfam" id="PF00249">
    <property type="entry name" value="Myb_DNA-binding"/>
    <property type="match status" value="1"/>
</dbReference>
<dbReference type="NCBIfam" id="TIGR01557">
    <property type="entry name" value="myb_SHAQKYF"/>
    <property type="match status" value="1"/>
</dbReference>
<dbReference type="GO" id="GO:0003700">
    <property type="term" value="F:DNA-binding transcription factor activity"/>
    <property type="evidence" value="ECO:0007669"/>
    <property type="project" value="InterPro"/>
</dbReference>
<proteinExistence type="inferred from homology"/>
<comment type="similarity">
    <text evidence="2">Belongs to the MYB-CC family.</text>
</comment>
<reference evidence="8 9" key="1">
    <citation type="submission" date="2024-01" db="EMBL/GenBank/DDBJ databases">
        <title>The complete chloroplast genome sequence of Lithospermum erythrorhizon: insights into the phylogenetic relationship among Boraginaceae species and the maternal lineages of purple gromwells.</title>
        <authorList>
            <person name="Okada T."/>
            <person name="Watanabe K."/>
        </authorList>
    </citation>
    <scope>NUCLEOTIDE SEQUENCE [LARGE SCALE GENOMIC DNA]</scope>
</reference>
<comment type="caution">
    <text evidence="8">The sequence shown here is derived from an EMBL/GenBank/DDBJ whole genome shotgun (WGS) entry which is preliminary data.</text>
</comment>
<evidence type="ECO:0000256" key="3">
    <source>
        <dbReference type="ARBA" id="ARBA00023015"/>
    </source>
</evidence>
<sequence>MGTNRVDCSSKDRLKWTQHLHEQFEKAVIQLGGPDRATPKGILKLMGVQELTIFHVKSHLQKYRMSKYVPETNSRGKAERRSIPELLPNFGSTSAAQLCEALRMQMEGQLRLSDHDEVQKRLKMKMEAQARYLDGKTDEQFRNSAAIIARRPQATKTFCPLPPLCEDSEVIIDPPHASKRTRIHDDFLSHHFYELDQPYEELQYNESMNDFNGLMMQYSNHGNGDVICSSVYQ</sequence>
<dbReference type="GO" id="GO:0003677">
    <property type="term" value="F:DNA binding"/>
    <property type="evidence" value="ECO:0007669"/>
    <property type="project" value="UniProtKB-KW"/>
</dbReference>
<dbReference type="InterPro" id="IPR006447">
    <property type="entry name" value="Myb_dom_plants"/>
</dbReference>
<dbReference type="Proteomes" id="UP001454036">
    <property type="component" value="Unassembled WGS sequence"/>
</dbReference>
<dbReference type="InterPro" id="IPR017930">
    <property type="entry name" value="Myb_dom"/>
</dbReference>
<evidence type="ECO:0000256" key="6">
    <source>
        <dbReference type="ARBA" id="ARBA00023242"/>
    </source>
</evidence>
<dbReference type="AlphaFoldDB" id="A0AAV3R1B8"/>
<dbReference type="InterPro" id="IPR001005">
    <property type="entry name" value="SANT/Myb"/>
</dbReference>
<keyword evidence="4" id="KW-0175">Coiled coil</keyword>
<dbReference type="Pfam" id="PF14379">
    <property type="entry name" value="Myb_CC_LHEQLE"/>
    <property type="match status" value="1"/>
</dbReference>
<evidence type="ECO:0000313" key="9">
    <source>
        <dbReference type="Proteomes" id="UP001454036"/>
    </source>
</evidence>
<dbReference type="PANTHER" id="PTHR31499:SF79">
    <property type="entry name" value="HTH MYB-TYPE DOMAIN-CONTAINING PROTEIN"/>
    <property type="match status" value="1"/>
</dbReference>
<evidence type="ECO:0000256" key="5">
    <source>
        <dbReference type="ARBA" id="ARBA00023163"/>
    </source>
</evidence>
<dbReference type="EMBL" id="BAABME010007098">
    <property type="protein sequence ID" value="GAA0170114.1"/>
    <property type="molecule type" value="Genomic_DNA"/>
</dbReference>
<evidence type="ECO:0000256" key="2">
    <source>
        <dbReference type="ARBA" id="ARBA00006783"/>
    </source>
</evidence>
<protein>
    <submittedName>
        <fullName evidence="8">DNA-binding transcription factor</fullName>
    </submittedName>
</protein>
<dbReference type="InterPro" id="IPR009057">
    <property type="entry name" value="Homeodomain-like_sf"/>
</dbReference>
<keyword evidence="8" id="KW-0238">DNA-binding</keyword>
<keyword evidence="3" id="KW-0805">Transcription regulation</keyword>
<dbReference type="InterPro" id="IPR046955">
    <property type="entry name" value="PHR1-like"/>
</dbReference>
<keyword evidence="5" id="KW-0804">Transcription</keyword>
<dbReference type="PANTHER" id="PTHR31499">
    <property type="entry name" value="MYB FAMILY TRANSCRIPTION FACTOR PHL11"/>
    <property type="match status" value="1"/>
</dbReference>